<dbReference type="GO" id="GO:0006508">
    <property type="term" value="P:proteolysis"/>
    <property type="evidence" value="ECO:0007669"/>
    <property type="project" value="UniProtKB-KW"/>
</dbReference>
<keyword evidence="5" id="KW-0190">Covalent protein-DNA linkage</keyword>
<dbReference type="PANTHER" id="PTHR13604">
    <property type="entry name" value="DC12-RELATED"/>
    <property type="match status" value="1"/>
</dbReference>
<evidence type="ECO:0000256" key="3">
    <source>
        <dbReference type="ARBA" id="ARBA00022763"/>
    </source>
</evidence>
<keyword evidence="2 8" id="KW-0645">Protease</keyword>
<dbReference type="Pfam" id="PF02586">
    <property type="entry name" value="SRAP"/>
    <property type="match status" value="1"/>
</dbReference>
<evidence type="ECO:0000256" key="8">
    <source>
        <dbReference type="RuleBase" id="RU364100"/>
    </source>
</evidence>
<dbReference type="SUPFAM" id="SSF143081">
    <property type="entry name" value="BB1717-like"/>
    <property type="match status" value="1"/>
</dbReference>
<dbReference type="Proteomes" id="UP000291933">
    <property type="component" value="Unassembled WGS sequence"/>
</dbReference>
<dbReference type="GO" id="GO:0008233">
    <property type="term" value="F:peptidase activity"/>
    <property type="evidence" value="ECO:0007669"/>
    <property type="project" value="UniProtKB-KW"/>
</dbReference>
<dbReference type="RefSeq" id="WP_131172955.1">
    <property type="nucleotide sequence ID" value="NZ_FXTL01000021.1"/>
</dbReference>
<comment type="similarity">
    <text evidence="1 8">Belongs to the SOS response-associated peptidase family.</text>
</comment>
<keyword evidence="6" id="KW-0238">DNA-binding</keyword>
<evidence type="ECO:0000256" key="4">
    <source>
        <dbReference type="ARBA" id="ARBA00022801"/>
    </source>
</evidence>
<evidence type="ECO:0000313" key="9">
    <source>
        <dbReference type="EMBL" id="TBT93006.1"/>
    </source>
</evidence>
<gene>
    <name evidence="9" type="ORF">ET996_12810</name>
</gene>
<organism evidence="9 10">
    <name type="scientific">Propioniciclava tarda</name>
    <dbReference type="NCBI Taxonomy" id="433330"/>
    <lineage>
        <taxon>Bacteria</taxon>
        <taxon>Bacillati</taxon>
        <taxon>Actinomycetota</taxon>
        <taxon>Actinomycetes</taxon>
        <taxon>Propionibacteriales</taxon>
        <taxon>Propionibacteriaceae</taxon>
        <taxon>Propioniciclava</taxon>
    </lineage>
</organism>
<dbReference type="GO" id="GO:0003697">
    <property type="term" value="F:single-stranded DNA binding"/>
    <property type="evidence" value="ECO:0007669"/>
    <property type="project" value="InterPro"/>
</dbReference>
<accession>A0A4Q9KK46</accession>
<reference evidence="9 10" key="1">
    <citation type="submission" date="2019-01" db="EMBL/GenBank/DDBJ databases">
        <title>Lactibacter flavus gen. nov., sp. nov., a novel bacterium of the family Propionibacteriaceae isolated from raw milk and dairy products.</title>
        <authorList>
            <person name="Huptas C."/>
            <person name="Wenning M."/>
            <person name="Breitenwieser F."/>
            <person name="Doll E."/>
            <person name="Von Neubeck M."/>
            <person name="Busse H.-J."/>
            <person name="Scherer S."/>
        </authorList>
    </citation>
    <scope>NUCLEOTIDE SEQUENCE [LARGE SCALE GENOMIC DNA]</scope>
    <source>
        <strain evidence="9 10">DSM 22130</strain>
    </source>
</reference>
<dbReference type="EMBL" id="SDMR01000020">
    <property type="protein sequence ID" value="TBT93006.1"/>
    <property type="molecule type" value="Genomic_DNA"/>
</dbReference>
<dbReference type="InterPro" id="IPR036590">
    <property type="entry name" value="SRAP-like"/>
</dbReference>
<evidence type="ECO:0000256" key="1">
    <source>
        <dbReference type="ARBA" id="ARBA00008136"/>
    </source>
</evidence>
<comment type="caution">
    <text evidence="9">The sequence shown here is derived from an EMBL/GenBank/DDBJ whole genome shotgun (WGS) entry which is preliminary data.</text>
</comment>
<dbReference type="GO" id="GO:0016829">
    <property type="term" value="F:lyase activity"/>
    <property type="evidence" value="ECO:0007669"/>
    <property type="project" value="UniProtKB-KW"/>
</dbReference>
<evidence type="ECO:0000256" key="7">
    <source>
        <dbReference type="ARBA" id="ARBA00023239"/>
    </source>
</evidence>
<sequence>MCGRFAASASTDYYIEVFGVAEVVDEVQPSFNLAPTDPIPAIVVRLDADGAAVRKLVAPRWGLVPSWSKDAAGAARMINARFETVAEKPAFRKAFAARRCLIPADGYFEWHVLPGQEGVKKPAKQPFFIRPASGLLVMAGLYEFWRTPMGEWLTTATIITTSATDALGHIHDRMPMVVDPDDWASWLDPAQTRPDAAASLLVVDPDLTFYPVSSAVGNVANNSPELIEPLRP</sequence>
<evidence type="ECO:0000313" key="10">
    <source>
        <dbReference type="Proteomes" id="UP000291933"/>
    </source>
</evidence>
<dbReference type="EC" id="3.4.-.-" evidence="8"/>
<evidence type="ECO:0000256" key="6">
    <source>
        <dbReference type="ARBA" id="ARBA00023125"/>
    </source>
</evidence>
<keyword evidence="10" id="KW-1185">Reference proteome</keyword>
<keyword evidence="7" id="KW-0456">Lyase</keyword>
<dbReference type="GO" id="GO:0106300">
    <property type="term" value="P:protein-DNA covalent cross-linking repair"/>
    <property type="evidence" value="ECO:0007669"/>
    <property type="project" value="InterPro"/>
</dbReference>
<dbReference type="AlphaFoldDB" id="A0A4Q9KK46"/>
<dbReference type="InterPro" id="IPR003738">
    <property type="entry name" value="SRAP"/>
</dbReference>
<proteinExistence type="inferred from homology"/>
<dbReference type="Gene3D" id="3.90.1680.10">
    <property type="entry name" value="SOS response associated peptidase-like"/>
    <property type="match status" value="1"/>
</dbReference>
<keyword evidence="3" id="KW-0227">DNA damage</keyword>
<name>A0A4Q9KK46_PROTD</name>
<dbReference type="OrthoDB" id="9782620at2"/>
<dbReference type="PANTHER" id="PTHR13604:SF0">
    <property type="entry name" value="ABASIC SITE PROCESSING PROTEIN HMCES"/>
    <property type="match status" value="1"/>
</dbReference>
<keyword evidence="4 8" id="KW-0378">Hydrolase</keyword>
<evidence type="ECO:0000256" key="5">
    <source>
        <dbReference type="ARBA" id="ARBA00023124"/>
    </source>
</evidence>
<evidence type="ECO:0000256" key="2">
    <source>
        <dbReference type="ARBA" id="ARBA00022670"/>
    </source>
</evidence>
<protein>
    <recommendedName>
        <fullName evidence="8">Abasic site processing protein</fullName>
        <ecNumber evidence="8">3.4.-.-</ecNumber>
    </recommendedName>
</protein>